<evidence type="ECO:0000256" key="1">
    <source>
        <dbReference type="ARBA" id="ARBA00022801"/>
    </source>
</evidence>
<keyword evidence="2" id="KW-1133">Transmembrane helix</keyword>
<dbReference type="SMART" id="SM00646">
    <property type="entry name" value="Ami_3"/>
    <property type="match status" value="1"/>
</dbReference>
<sequence>MAKQRKKKRGINPIRLLIVVAMEFLVILGLLIICVKVFPDNPILAPLFSKKAETPVVVLDAGHGGYDAGSTFEELYEKDVTLAFVKDIGARLEANGYPVLYTRKSDDVSWPANEVEDLSERVRISNESDACLFVSIHTNAAEVINGSYGYEIWGKMKEPRVEALSENILKELDSLGYSQNRGMKDQDLSPIQVLQNNKLPSILIEAGFLASENDRLYLIDDAKRKVFADKIADGIIKTLEDEKKSNSNP</sequence>
<keyword evidence="1" id="KW-0378">Hydrolase</keyword>
<evidence type="ECO:0000259" key="3">
    <source>
        <dbReference type="SMART" id="SM00646"/>
    </source>
</evidence>
<reference evidence="4 5" key="1">
    <citation type="submission" date="2014-08" db="EMBL/GenBank/DDBJ databases">
        <title>Clostridium innocuum, an unnegligible vancomycin-resistant pathogen causing extra-intestinal infections.</title>
        <authorList>
            <person name="Feng Y."/>
            <person name="Chiu C.-H."/>
        </authorList>
    </citation>
    <scope>NUCLEOTIDE SEQUENCE [LARGE SCALE GENOMIC DNA]</scope>
    <source>
        <strain evidence="4 5">AN88</strain>
    </source>
</reference>
<dbReference type="InterPro" id="IPR002508">
    <property type="entry name" value="MurNAc-LAA_cat"/>
</dbReference>
<dbReference type="CDD" id="cd02696">
    <property type="entry name" value="MurNAc-LAA"/>
    <property type="match status" value="1"/>
</dbReference>
<dbReference type="AlphaFoldDB" id="A0A099I648"/>
<dbReference type="Pfam" id="PF01520">
    <property type="entry name" value="Amidase_3"/>
    <property type="match status" value="1"/>
</dbReference>
<accession>A0A099I648</accession>
<dbReference type="GO" id="GO:0009253">
    <property type="term" value="P:peptidoglycan catabolic process"/>
    <property type="evidence" value="ECO:0007669"/>
    <property type="project" value="InterPro"/>
</dbReference>
<dbReference type="PANTHER" id="PTHR30404:SF0">
    <property type="entry name" value="N-ACETYLMURAMOYL-L-ALANINE AMIDASE AMIC"/>
    <property type="match status" value="1"/>
</dbReference>
<dbReference type="InterPro" id="IPR050695">
    <property type="entry name" value="N-acetylmuramoyl_amidase_3"/>
</dbReference>
<dbReference type="Proteomes" id="UP000030008">
    <property type="component" value="Unassembled WGS sequence"/>
</dbReference>
<name>A0A099I648_CLOIN</name>
<feature type="domain" description="MurNAc-LAA" evidence="3">
    <location>
        <begin position="122"/>
        <end position="236"/>
    </location>
</feature>
<keyword evidence="2" id="KW-0472">Membrane</keyword>
<keyword evidence="2" id="KW-0812">Transmembrane</keyword>
<dbReference type="EMBL" id="JQIF01000048">
    <property type="protein sequence ID" value="KGJ53051.1"/>
    <property type="molecule type" value="Genomic_DNA"/>
</dbReference>
<protein>
    <submittedName>
        <fullName evidence="4">N-acetylmuramoyl-L-alanine amidase</fullName>
    </submittedName>
</protein>
<organism evidence="4 5">
    <name type="scientific">Clostridium innocuum</name>
    <dbReference type="NCBI Taxonomy" id="1522"/>
    <lineage>
        <taxon>Bacteria</taxon>
        <taxon>Bacillati</taxon>
        <taxon>Bacillota</taxon>
        <taxon>Clostridia</taxon>
        <taxon>Eubacteriales</taxon>
        <taxon>Clostridiaceae</taxon>
        <taxon>Clostridium</taxon>
    </lineage>
</organism>
<evidence type="ECO:0000256" key="2">
    <source>
        <dbReference type="SAM" id="Phobius"/>
    </source>
</evidence>
<dbReference type="PANTHER" id="PTHR30404">
    <property type="entry name" value="N-ACETYLMURAMOYL-L-ALANINE AMIDASE"/>
    <property type="match status" value="1"/>
</dbReference>
<evidence type="ECO:0000313" key="4">
    <source>
        <dbReference type="EMBL" id="KGJ53051.1"/>
    </source>
</evidence>
<gene>
    <name evidence="4" type="ORF">CIAN88_11280</name>
</gene>
<dbReference type="GO" id="GO:0008745">
    <property type="term" value="F:N-acetylmuramoyl-L-alanine amidase activity"/>
    <property type="evidence" value="ECO:0007669"/>
    <property type="project" value="InterPro"/>
</dbReference>
<dbReference type="RefSeq" id="WP_044905522.1">
    <property type="nucleotide sequence ID" value="NZ_JQIF01000048.1"/>
</dbReference>
<proteinExistence type="predicted"/>
<dbReference type="GO" id="GO:0030288">
    <property type="term" value="C:outer membrane-bounded periplasmic space"/>
    <property type="evidence" value="ECO:0007669"/>
    <property type="project" value="TreeGrafter"/>
</dbReference>
<dbReference type="Gene3D" id="3.40.630.40">
    <property type="entry name" value="Zn-dependent exopeptidases"/>
    <property type="match status" value="1"/>
</dbReference>
<evidence type="ECO:0000313" key="5">
    <source>
        <dbReference type="Proteomes" id="UP000030008"/>
    </source>
</evidence>
<dbReference type="SUPFAM" id="SSF53187">
    <property type="entry name" value="Zn-dependent exopeptidases"/>
    <property type="match status" value="1"/>
</dbReference>
<feature type="transmembrane region" description="Helical" evidence="2">
    <location>
        <begin position="12"/>
        <end position="33"/>
    </location>
</feature>
<comment type="caution">
    <text evidence="4">The sequence shown here is derived from an EMBL/GenBank/DDBJ whole genome shotgun (WGS) entry which is preliminary data.</text>
</comment>